<protein>
    <submittedName>
        <fullName evidence="1">Uncharacterized protein</fullName>
    </submittedName>
</protein>
<evidence type="ECO:0000313" key="1">
    <source>
        <dbReference type="EMBL" id="MFC2254786.1"/>
    </source>
</evidence>
<dbReference type="EMBL" id="JBHGPK010000044">
    <property type="protein sequence ID" value="MFC2254786.1"/>
    <property type="molecule type" value="Genomic_DNA"/>
</dbReference>
<sequence>MTTKTVETIIRALAAQHGVAVQRTALDDWADHVSRLSDDDGVLDGVEELVVALRRAQAVDGIELTRLHARYLDELDAATAAPVRRRTRPHVAP</sequence>
<proteinExistence type="predicted"/>
<organism evidence="1 2">
    <name type="scientific">Labrys neptuniae</name>
    <dbReference type="NCBI Taxonomy" id="376174"/>
    <lineage>
        <taxon>Bacteria</taxon>
        <taxon>Pseudomonadati</taxon>
        <taxon>Pseudomonadota</taxon>
        <taxon>Alphaproteobacteria</taxon>
        <taxon>Hyphomicrobiales</taxon>
        <taxon>Xanthobacteraceae</taxon>
        <taxon>Labrys</taxon>
    </lineage>
</organism>
<comment type="caution">
    <text evidence="1">The sequence shown here is derived from an EMBL/GenBank/DDBJ whole genome shotgun (WGS) entry which is preliminary data.</text>
</comment>
<reference evidence="1 2" key="1">
    <citation type="submission" date="2024-09" db="EMBL/GenBank/DDBJ databases">
        <title>Description of Labrys sedimenti sp. nov., isolated from a diclofenac-degrading enrichment culture, and genome-based reclassification of Labrys portucalensis as a later heterotypic synonym of Labrys neptuniae.</title>
        <authorList>
            <person name="Tancsics A."/>
            <person name="Csepanyi A."/>
        </authorList>
    </citation>
    <scope>NUCLEOTIDE SEQUENCE [LARGE SCALE GENOMIC DNA]</scope>
    <source>
        <strain evidence="1 2">LMG 23412</strain>
    </source>
</reference>
<evidence type="ECO:0000313" key="2">
    <source>
        <dbReference type="Proteomes" id="UP001595190"/>
    </source>
</evidence>
<dbReference type="RefSeq" id="WP_394315399.1">
    <property type="nucleotide sequence ID" value="NZ_JBHGPK010000044.1"/>
</dbReference>
<accession>A0ABV6ZRK1</accession>
<name>A0ABV6ZRK1_9HYPH</name>
<gene>
    <name evidence="1" type="ORF">ACETRX_34600</name>
</gene>
<dbReference type="Proteomes" id="UP001595190">
    <property type="component" value="Unassembled WGS sequence"/>
</dbReference>